<dbReference type="Proteomes" id="UP000719412">
    <property type="component" value="Unassembled WGS sequence"/>
</dbReference>
<protein>
    <recommendedName>
        <fullName evidence="2">Coiled-coil domain-containing protein</fullName>
    </recommendedName>
</protein>
<evidence type="ECO:0000259" key="2">
    <source>
        <dbReference type="Pfam" id="PF13904"/>
    </source>
</evidence>
<evidence type="ECO:0000313" key="3">
    <source>
        <dbReference type="EMBL" id="KAH0809556.1"/>
    </source>
</evidence>
<organism evidence="3 4">
    <name type="scientific">Tenebrio molitor</name>
    <name type="common">Yellow mealworm beetle</name>
    <dbReference type="NCBI Taxonomy" id="7067"/>
    <lineage>
        <taxon>Eukaryota</taxon>
        <taxon>Metazoa</taxon>
        <taxon>Ecdysozoa</taxon>
        <taxon>Arthropoda</taxon>
        <taxon>Hexapoda</taxon>
        <taxon>Insecta</taxon>
        <taxon>Pterygota</taxon>
        <taxon>Neoptera</taxon>
        <taxon>Endopterygota</taxon>
        <taxon>Coleoptera</taxon>
        <taxon>Polyphaga</taxon>
        <taxon>Cucujiformia</taxon>
        <taxon>Tenebrionidae</taxon>
        <taxon>Tenebrio</taxon>
    </lineage>
</organism>
<dbReference type="Pfam" id="PF13904">
    <property type="entry name" value="CCDC34"/>
    <property type="match status" value="1"/>
</dbReference>
<accession>A0A8J6LDZ6</accession>
<dbReference type="PANTHER" id="PTHR23247">
    <property type="entry name" value="NY-REN-41 ANTIGEN L15 -RELATED"/>
    <property type="match status" value="1"/>
</dbReference>
<proteinExistence type="predicted"/>
<comment type="caution">
    <text evidence="3">The sequence shown here is derived from an EMBL/GenBank/DDBJ whole genome shotgun (WGS) entry which is preliminary data.</text>
</comment>
<dbReference type="PANTHER" id="PTHR23247:SF2">
    <property type="entry name" value="COILED-COIL DOMAIN-CONTAINING PROTEIN 34"/>
    <property type="match status" value="1"/>
</dbReference>
<name>A0A8J6LDZ6_TENMO</name>
<evidence type="ECO:0000313" key="4">
    <source>
        <dbReference type="Proteomes" id="UP000719412"/>
    </source>
</evidence>
<dbReference type="InterPro" id="IPR045323">
    <property type="entry name" value="CCDC34"/>
</dbReference>
<dbReference type="AlphaFoldDB" id="A0A8J6LDZ6"/>
<keyword evidence="4" id="KW-1185">Reference proteome</keyword>
<feature type="region of interest" description="Disordered" evidence="1">
    <location>
        <begin position="261"/>
        <end position="282"/>
    </location>
</feature>
<reference evidence="3" key="2">
    <citation type="submission" date="2021-08" db="EMBL/GenBank/DDBJ databases">
        <authorList>
            <person name="Eriksson T."/>
        </authorList>
    </citation>
    <scope>NUCLEOTIDE SEQUENCE</scope>
    <source>
        <strain evidence="3">Stoneville</strain>
        <tissue evidence="3">Whole head</tissue>
    </source>
</reference>
<feature type="domain" description="Coiled-coil" evidence="2">
    <location>
        <begin position="136"/>
        <end position="280"/>
    </location>
</feature>
<reference evidence="3" key="1">
    <citation type="journal article" date="2020" name="J Insects Food Feed">
        <title>The yellow mealworm (Tenebrio molitor) genome: a resource for the emerging insects as food and feed industry.</title>
        <authorList>
            <person name="Eriksson T."/>
            <person name="Andere A."/>
            <person name="Kelstrup H."/>
            <person name="Emery V."/>
            <person name="Picard C."/>
        </authorList>
    </citation>
    <scope>NUCLEOTIDE SEQUENCE</scope>
    <source>
        <strain evidence="3">Stoneville</strain>
        <tissue evidence="3">Whole head</tissue>
    </source>
</reference>
<dbReference type="InterPro" id="IPR025259">
    <property type="entry name" value="CCDC34/181"/>
</dbReference>
<evidence type="ECO:0000256" key="1">
    <source>
        <dbReference type="SAM" id="MobiDB-lite"/>
    </source>
</evidence>
<dbReference type="EMBL" id="JABDTM020028069">
    <property type="protein sequence ID" value="KAH0809556.1"/>
    <property type="molecule type" value="Genomic_DNA"/>
</dbReference>
<gene>
    <name evidence="3" type="ORF">GEV33_013235</name>
</gene>
<sequence>MLEVGVNNQISEQSKDEWSLNNLTDTTNPKETNHHVIRKFINSAIYVEKPVASTVSNETIPISQKISNEDLLDNNTKRCTCSVDPKTCPCHGNSFFAFIPKETRKSGVSKVSESKTKISSTCLSSSNVADEKEALIKNWIAKKEEEKRKKEMKEKMVLEAKLKEKELLLEQERNNFKKWLTNKKKLEAEAKKKKGREQEEQQLKELEKEKRHLENQLNFQLWVKKKEEANLEKKIKKQMEMIGELERKERQLRENEKAFNEWLKNSKNKQKPVPLNRGLECN</sequence>